<accession>A0A8D8PLS5</accession>
<proteinExistence type="predicted"/>
<dbReference type="AlphaFoldDB" id="A0A8D8PLS5"/>
<protein>
    <submittedName>
        <fullName evidence="1">Uncharacterized protein</fullName>
    </submittedName>
</protein>
<evidence type="ECO:0000313" key="1">
    <source>
        <dbReference type="EMBL" id="CAG6606606.1"/>
    </source>
</evidence>
<reference evidence="1" key="1">
    <citation type="submission" date="2021-05" db="EMBL/GenBank/DDBJ databases">
        <authorList>
            <person name="Alioto T."/>
            <person name="Alioto T."/>
            <person name="Gomez Garrido J."/>
        </authorList>
    </citation>
    <scope>NUCLEOTIDE SEQUENCE</scope>
</reference>
<dbReference type="EMBL" id="HBUF01004167">
    <property type="protein sequence ID" value="CAG6606609.1"/>
    <property type="molecule type" value="Transcribed_RNA"/>
</dbReference>
<dbReference type="EMBL" id="HBUF01004165">
    <property type="protein sequence ID" value="CAG6606603.1"/>
    <property type="molecule type" value="Transcribed_RNA"/>
</dbReference>
<organism evidence="1">
    <name type="scientific">Cacopsylla melanoneura</name>
    <dbReference type="NCBI Taxonomy" id="428564"/>
    <lineage>
        <taxon>Eukaryota</taxon>
        <taxon>Metazoa</taxon>
        <taxon>Ecdysozoa</taxon>
        <taxon>Arthropoda</taxon>
        <taxon>Hexapoda</taxon>
        <taxon>Insecta</taxon>
        <taxon>Pterygota</taxon>
        <taxon>Neoptera</taxon>
        <taxon>Paraneoptera</taxon>
        <taxon>Hemiptera</taxon>
        <taxon>Sternorrhyncha</taxon>
        <taxon>Psylloidea</taxon>
        <taxon>Psyllidae</taxon>
        <taxon>Psyllinae</taxon>
        <taxon>Cacopsylla</taxon>
    </lineage>
</organism>
<name>A0A8D8PLS5_9HEMI</name>
<sequence length="145" mass="15254">MSPFSSSPKVSSYLTLTTCMSPFSSSPKVSSYLTLTTCMSPFSSSPKVSSSSRSFKVTIVSFSLTQSGSSTSSSPRIICTFPLSRRSSILSCSEVLAGSNIFSSDVTIPLDSSNEGRSCDGAERRTSPSLKNLGSDLIVTLGFIS</sequence>
<dbReference type="EMBL" id="HBUF01004164">
    <property type="protein sequence ID" value="CAG6606600.1"/>
    <property type="molecule type" value="Transcribed_RNA"/>
</dbReference>
<dbReference type="EMBL" id="HBUF01004166">
    <property type="protein sequence ID" value="CAG6606606.1"/>
    <property type="molecule type" value="Transcribed_RNA"/>
</dbReference>
<dbReference type="EMBL" id="HBUF01004163">
    <property type="protein sequence ID" value="CAG6606597.1"/>
    <property type="molecule type" value="Transcribed_RNA"/>
</dbReference>